<proteinExistence type="predicted"/>
<gene>
    <name evidence="3" type="ORF">ACN42_g8803</name>
</gene>
<dbReference type="OrthoDB" id="3836772at2759"/>
<comment type="caution">
    <text evidence="3">The sequence shown here is derived from an EMBL/GenBank/DDBJ whole genome shotgun (WGS) entry which is preliminary data.</text>
</comment>
<dbReference type="Proteomes" id="UP000055045">
    <property type="component" value="Unassembled WGS sequence"/>
</dbReference>
<dbReference type="EMBL" id="LLXE01000290">
    <property type="protein sequence ID" value="KUM58337.1"/>
    <property type="molecule type" value="Genomic_DNA"/>
</dbReference>
<name>A0A101MD24_PENFR</name>
<keyword evidence="4" id="KW-1185">Reference proteome</keyword>
<accession>A0A101MD24</accession>
<evidence type="ECO:0000256" key="2">
    <source>
        <dbReference type="SAM" id="SignalP"/>
    </source>
</evidence>
<evidence type="ECO:0000313" key="4">
    <source>
        <dbReference type="Proteomes" id="UP000055045"/>
    </source>
</evidence>
<feature type="signal peptide" evidence="2">
    <location>
        <begin position="1"/>
        <end position="23"/>
    </location>
</feature>
<feature type="compositionally biased region" description="Polar residues" evidence="1">
    <location>
        <begin position="86"/>
        <end position="98"/>
    </location>
</feature>
<evidence type="ECO:0000256" key="1">
    <source>
        <dbReference type="SAM" id="MobiDB-lite"/>
    </source>
</evidence>
<feature type="region of interest" description="Disordered" evidence="1">
    <location>
        <begin position="86"/>
        <end position="109"/>
    </location>
</feature>
<dbReference type="STRING" id="48697.A0A101MD24"/>
<reference evidence="3 4" key="1">
    <citation type="submission" date="2015-10" db="EMBL/GenBank/DDBJ databases">
        <title>Genome sequencing of Penicillium freii.</title>
        <authorList>
            <person name="Nguyen H.D."/>
            <person name="Visagie C.M."/>
            <person name="Seifert K.A."/>
        </authorList>
    </citation>
    <scope>NUCLEOTIDE SEQUENCE [LARGE SCALE GENOMIC DNA]</scope>
    <source>
        <strain evidence="3 4">DAOM 242723</strain>
    </source>
</reference>
<feature type="region of interest" description="Disordered" evidence="1">
    <location>
        <begin position="57"/>
        <end position="76"/>
    </location>
</feature>
<evidence type="ECO:0000313" key="3">
    <source>
        <dbReference type="EMBL" id="KUM58337.1"/>
    </source>
</evidence>
<organism evidence="3 4">
    <name type="scientific">Penicillium freii</name>
    <dbReference type="NCBI Taxonomy" id="48697"/>
    <lineage>
        <taxon>Eukaryota</taxon>
        <taxon>Fungi</taxon>
        <taxon>Dikarya</taxon>
        <taxon>Ascomycota</taxon>
        <taxon>Pezizomycotina</taxon>
        <taxon>Eurotiomycetes</taxon>
        <taxon>Eurotiomycetidae</taxon>
        <taxon>Eurotiales</taxon>
        <taxon>Aspergillaceae</taxon>
        <taxon>Penicillium</taxon>
    </lineage>
</organism>
<feature type="chain" id="PRO_5007100514" evidence="2">
    <location>
        <begin position="24"/>
        <end position="109"/>
    </location>
</feature>
<keyword evidence="2" id="KW-0732">Signal</keyword>
<sequence>MVHLKSLLTLTLALTTSITAMNADSTCDDAYNKCVTAPGANLSTCFSNREACRHGQINSPAKLHSPYPERSVSDEDDCQDAFNTCRSAPGANMSTCVSEKSACDEGENE</sequence>
<protein>
    <submittedName>
        <fullName evidence="3">Uncharacterized protein</fullName>
    </submittedName>
</protein>
<dbReference type="AlphaFoldDB" id="A0A101MD24"/>